<gene>
    <name evidence="1" type="ORF">LWI28_004923</name>
</gene>
<accession>A0AAD5JDA1</accession>
<dbReference type="AlphaFoldDB" id="A0AAD5JDA1"/>
<evidence type="ECO:0000313" key="2">
    <source>
        <dbReference type="Proteomes" id="UP001064489"/>
    </source>
</evidence>
<protein>
    <submittedName>
        <fullName evidence="1">Uncharacterized protein</fullName>
    </submittedName>
</protein>
<organism evidence="1 2">
    <name type="scientific">Acer negundo</name>
    <name type="common">Box elder</name>
    <dbReference type="NCBI Taxonomy" id="4023"/>
    <lineage>
        <taxon>Eukaryota</taxon>
        <taxon>Viridiplantae</taxon>
        <taxon>Streptophyta</taxon>
        <taxon>Embryophyta</taxon>
        <taxon>Tracheophyta</taxon>
        <taxon>Spermatophyta</taxon>
        <taxon>Magnoliopsida</taxon>
        <taxon>eudicotyledons</taxon>
        <taxon>Gunneridae</taxon>
        <taxon>Pentapetalae</taxon>
        <taxon>rosids</taxon>
        <taxon>malvids</taxon>
        <taxon>Sapindales</taxon>
        <taxon>Sapindaceae</taxon>
        <taxon>Hippocastanoideae</taxon>
        <taxon>Acereae</taxon>
        <taxon>Acer</taxon>
    </lineage>
</organism>
<reference evidence="1" key="2">
    <citation type="submission" date="2023-02" db="EMBL/GenBank/DDBJ databases">
        <authorList>
            <person name="Swenson N.G."/>
            <person name="Wegrzyn J.L."/>
            <person name="Mcevoy S.L."/>
        </authorList>
    </citation>
    <scope>NUCLEOTIDE SEQUENCE</scope>
    <source>
        <strain evidence="1">91603</strain>
        <tissue evidence="1">Leaf</tissue>
    </source>
</reference>
<dbReference type="Proteomes" id="UP001064489">
    <property type="component" value="Chromosome 1"/>
</dbReference>
<evidence type="ECO:0000313" key="1">
    <source>
        <dbReference type="EMBL" id="KAI9194300.1"/>
    </source>
</evidence>
<dbReference type="EMBL" id="JAJSOW010000003">
    <property type="protein sequence ID" value="KAI9194300.1"/>
    <property type="molecule type" value="Genomic_DNA"/>
</dbReference>
<reference evidence="1" key="1">
    <citation type="journal article" date="2022" name="Plant J.">
        <title>Strategies of tolerance reflected in two North American maple genomes.</title>
        <authorList>
            <person name="McEvoy S.L."/>
            <person name="Sezen U.U."/>
            <person name="Trouern-Trend A."/>
            <person name="McMahon S.M."/>
            <person name="Schaberg P.G."/>
            <person name="Yang J."/>
            <person name="Wegrzyn J.L."/>
            <person name="Swenson N.G."/>
        </authorList>
    </citation>
    <scope>NUCLEOTIDE SEQUENCE</scope>
    <source>
        <strain evidence="1">91603</strain>
    </source>
</reference>
<comment type="caution">
    <text evidence="1">The sequence shown here is derived from an EMBL/GenBank/DDBJ whole genome shotgun (WGS) entry which is preliminary data.</text>
</comment>
<keyword evidence="2" id="KW-1185">Reference proteome</keyword>
<proteinExistence type="predicted"/>
<name>A0AAD5JDA1_ACENE</name>
<sequence>MSAIYWRYSDAIRCFGYLAGVQFVGLQSFRHNNTSSHHLLNGFKLLLAEALEMHINISDSAYHNGIICCH</sequence>